<proteinExistence type="predicted"/>
<dbReference type="EMBL" id="CAJVQB010094910">
    <property type="protein sequence ID" value="CAG8849124.1"/>
    <property type="molecule type" value="Genomic_DNA"/>
</dbReference>
<comment type="caution">
    <text evidence="1">The sequence shown here is derived from an EMBL/GenBank/DDBJ whole genome shotgun (WGS) entry which is preliminary data.</text>
</comment>
<name>A0ABN7X6V5_GIGMA</name>
<gene>
    <name evidence="1" type="ORF">GMARGA_LOCUS39536</name>
</gene>
<accession>A0ABN7X6V5</accession>
<keyword evidence="2" id="KW-1185">Reference proteome</keyword>
<organism evidence="1 2">
    <name type="scientific">Gigaspora margarita</name>
    <dbReference type="NCBI Taxonomy" id="4874"/>
    <lineage>
        <taxon>Eukaryota</taxon>
        <taxon>Fungi</taxon>
        <taxon>Fungi incertae sedis</taxon>
        <taxon>Mucoromycota</taxon>
        <taxon>Glomeromycotina</taxon>
        <taxon>Glomeromycetes</taxon>
        <taxon>Diversisporales</taxon>
        <taxon>Gigasporaceae</taxon>
        <taxon>Gigaspora</taxon>
    </lineage>
</organism>
<feature type="non-terminal residue" evidence="1">
    <location>
        <position position="58"/>
    </location>
</feature>
<sequence>MSNFSSLIAHGGSKCLNKEWSEYVEMLQVHTNETPSERMKWIWECLIYFRENNLLPIE</sequence>
<evidence type="ECO:0000313" key="1">
    <source>
        <dbReference type="EMBL" id="CAG8849124.1"/>
    </source>
</evidence>
<evidence type="ECO:0000313" key="2">
    <source>
        <dbReference type="Proteomes" id="UP000789901"/>
    </source>
</evidence>
<protein>
    <submittedName>
        <fullName evidence="1">437_t:CDS:1</fullName>
    </submittedName>
</protein>
<reference evidence="1 2" key="1">
    <citation type="submission" date="2021-06" db="EMBL/GenBank/DDBJ databases">
        <authorList>
            <person name="Kallberg Y."/>
            <person name="Tangrot J."/>
            <person name="Rosling A."/>
        </authorList>
    </citation>
    <scope>NUCLEOTIDE SEQUENCE [LARGE SCALE GENOMIC DNA]</scope>
    <source>
        <strain evidence="1 2">120-4 pot B 10/14</strain>
    </source>
</reference>
<dbReference type="Proteomes" id="UP000789901">
    <property type="component" value="Unassembled WGS sequence"/>
</dbReference>